<dbReference type="SUPFAM" id="SSF56037">
    <property type="entry name" value="PheT/TilS domain"/>
    <property type="match status" value="1"/>
</dbReference>
<evidence type="ECO:0000256" key="10">
    <source>
        <dbReference type="ARBA" id="ARBA00022842"/>
    </source>
</evidence>
<evidence type="ECO:0000259" key="19">
    <source>
        <dbReference type="PROSITE" id="PS51483"/>
    </source>
</evidence>
<dbReference type="InterPro" id="IPR005146">
    <property type="entry name" value="B3/B4_tRNA-bd"/>
</dbReference>
<dbReference type="InterPro" id="IPR004532">
    <property type="entry name" value="Phe-tRNA-ligase_IIc_bsu_bact"/>
</dbReference>
<dbReference type="SMART" id="SM00873">
    <property type="entry name" value="B3_4"/>
    <property type="match status" value="1"/>
</dbReference>
<evidence type="ECO:0000256" key="13">
    <source>
        <dbReference type="ARBA" id="ARBA00023146"/>
    </source>
</evidence>
<comment type="caution">
    <text evidence="20">The sequence shown here is derived from an EMBL/GenBank/DDBJ whole genome shotgun (WGS) entry which is preliminary data.</text>
</comment>
<keyword evidence="8 15" id="KW-0547">Nucleotide-binding</keyword>
<keyword evidence="12 15" id="KW-0648">Protein biosynthesis</keyword>
<evidence type="ECO:0000256" key="6">
    <source>
        <dbReference type="ARBA" id="ARBA00022598"/>
    </source>
</evidence>
<evidence type="ECO:0000313" key="20">
    <source>
        <dbReference type="EMBL" id="MDN4493626.1"/>
    </source>
</evidence>
<dbReference type="InterPro" id="IPR041616">
    <property type="entry name" value="PheRS_beta_core"/>
</dbReference>
<evidence type="ECO:0000256" key="14">
    <source>
        <dbReference type="ARBA" id="ARBA00049255"/>
    </source>
</evidence>
<dbReference type="SUPFAM" id="SSF46955">
    <property type="entry name" value="Putative DNA-binding domain"/>
    <property type="match status" value="1"/>
</dbReference>
<dbReference type="Pfam" id="PF03147">
    <property type="entry name" value="FDX-ACB"/>
    <property type="match status" value="1"/>
</dbReference>
<dbReference type="PROSITE" id="PS51483">
    <property type="entry name" value="B5"/>
    <property type="match status" value="1"/>
</dbReference>
<dbReference type="Gene3D" id="3.30.70.380">
    <property type="entry name" value="Ferrodoxin-fold anticodon-binding domain"/>
    <property type="match status" value="1"/>
</dbReference>
<keyword evidence="21" id="KW-1185">Reference proteome</keyword>
<evidence type="ECO:0000256" key="9">
    <source>
        <dbReference type="ARBA" id="ARBA00022840"/>
    </source>
</evidence>
<dbReference type="GO" id="GO:0004826">
    <property type="term" value="F:phenylalanine-tRNA ligase activity"/>
    <property type="evidence" value="ECO:0007669"/>
    <property type="project" value="UniProtKB-EC"/>
</dbReference>
<dbReference type="EC" id="6.1.1.20" evidence="15"/>
<comment type="subunit">
    <text evidence="3 15">Tetramer of two alpha and two beta subunits.</text>
</comment>
<keyword evidence="4 15" id="KW-0963">Cytoplasm</keyword>
<dbReference type="SUPFAM" id="SSF50249">
    <property type="entry name" value="Nucleic acid-binding proteins"/>
    <property type="match status" value="1"/>
</dbReference>
<evidence type="ECO:0000256" key="15">
    <source>
        <dbReference type="HAMAP-Rule" id="MF_00283"/>
    </source>
</evidence>
<dbReference type="EMBL" id="JAUHTQ010000005">
    <property type="protein sequence ID" value="MDN4493626.1"/>
    <property type="molecule type" value="Genomic_DNA"/>
</dbReference>
<evidence type="ECO:0000256" key="2">
    <source>
        <dbReference type="ARBA" id="ARBA00008653"/>
    </source>
</evidence>
<dbReference type="NCBIfam" id="NF045760">
    <property type="entry name" value="YtpR"/>
    <property type="match status" value="1"/>
</dbReference>
<dbReference type="Gene3D" id="3.50.40.10">
    <property type="entry name" value="Phenylalanyl-trna Synthetase, Chain B, domain 3"/>
    <property type="match status" value="1"/>
</dbReference>
<comment type="catalytic activity">
    <reaction evidence="14 15">
        <text>tRNA(Phe) + L-phenylalanine + ATP = L-phenylalanyl-tRNA(Phe) + AMP + diphosphate + H(+)</text>
        <dbReference type="Rhea" id="RHEA:19413"/>
        <dbReference type="Rhea" id="RHEA-COMP:9668"/>
        <dbReference type="Rhea" id="RHEA-COMP:9699"/>
        <dbReference type="ChEBI" id="CHEBI:15378"/>
        <dbReference type="ChEBI" id="CHEBI:30616"/>
        <dbReference type="ChEBI" id="CHEBI:33019"/>
        <dbReference type="ChEBI" id="CHEBI:58095"/>
        <dbReference type="ChEBI" id="CHEBI:78442"/>
        <dbReference type="ChEBI" id="CHEBI:78531"/>
        <dbReference type="ChEBI" id="CHEBI:456215"/>
        <dbReference type="EC" id="6.1.1.20"/>
    </reaction>
</comment>
<evidence type="ECO:0000259" key="17">
    <source>
        <dbReference type="PROSITE" id="PS50886"/>
    </source>
</evidence>
<comment type="subcellular location">
    <subcellularLocation>
        <location evidence="1 15">Cytoplasm</location>
    </subcellularLocation>
</comment>
<dbReference type="RefSeq" id="WP_301137968.1">
    <property type="nucleotide sequence ID" value="NZ_JAUHTQ010000005.1"/>
</dbReference>
<keyword evidence="13 15" id="KW-0030">Aminoacyl-tRNA synthetase</keyword>
<gene>
    <name evidence="15 20" type="primary">pheT</name>
    <name evidence="20" type="ORF">QYB95_08775</name>
</gene>
<sequence length="801" mass="87666">MLVSLNWLRQYVDIDGIAPEELAEKITRSGIEVDAVIDRSQGMTNVVVGHVVSKEKHPDADKLNVCQVEVGEGDIRQIICGAPNVAADQKVIVALPGARLPGGVKIKKAKMRGQESNGMICSLQELGVEGRVVPKAYAEGIYVLPKDTVPGSDALELIGLRDTVLELGLTPNRSDALSMLGVAYEVAAILSQEVKLPEIQYQTVSEKAEDYIKVSVEAKENPLYAAKVVKNVKIAESPLWLQHYLMAAGVRPHNNVVDITNYILMEYGQPLHAFDYDALKSSEILVRLANEGEKIVTLDDQERSLKAHNLVITNGQEPVAIAGVMGGANSEVTSDTTTVVIEAAYFDGFSVRRTSKELGLRSDSSARFEKGVDPNRVLIAGERAAQLLAELAGGEVLEGTVAVDDLDKSPARVVVSPDFINNRLGMKISLEDMLSILNRLQFDVEAANGMLIIDAPTRRQDIKIEEDIVEEIARLYGYDEIPMTLPEGNEQIGGLTPYQAKRRIARNVMEGAGLYQAVTYSLTSDELAQKFALKAEDTTKLLMPMSEERSTLRQSLIPHLIEAAGYNVARKADSVALYEIGSVFLGKTEDELPYEEEHLALVLSGKWVDHAWQGEKLTVDFFVAKGIIESLFEKLGLTDRISFEKANVDGLHPGQTAAILLDGEKVGIIGGLHPIERKKYDLKETFVAELNLKAVLGAEVEELVYASVPRFPAITRDIALELDRSKPAGEIIEVIRAAGTKLLKEVKVFDVYEGDKMEAGKKSVAFSLTYFDPERTLTDEEVVSAHNKVLKALTEAGAELR</sequence>
<keyword evidence="10 15" id="KW-0460">Magnesium</keyword>
<dbReference type="Gene3D" id="3.30.930.10">
    <property type="entry name" value="Bira Bifunctional Protein, Domain 2"/>
    <property type="match status" value="1"/>
</dbReference>
<evidence type="ECO:0000256" key="16">
    <source>
        <dbReference type="PROSITE-ProRule" id="PRU00209"/>
    </source>
</evidence>
<dbReference type="InterPro" id="IPR002547">
    <property type="entry name" value="tRNA-bd_dom"/>
</dbReference>
<accession>A0ABT8GQC5</accession>
<dbReference type="HAMAP" id="MF_00283">
    <property type="entry name" value="Phe_tRNA_synth_beta1"/>
    <property type="match status" value="1"/>
</dbReference>
<evidence type="ECO:0000256" key="12">
    <source>
        <dbReference type="ARBA" id="ARBA00022917"/>
    </source>
</evidence>
<dbReference type="InterPro" id="IPR005121">
    <property type="entry name" value="Fdx_antiC-bd"/>
</dbReference>
<dbReference type="Gene3D" id="2.40.50.140">
    <property type="entry name" value="Nucleic acid-binding proteins"/>
    <property type="match status" value="1"/>
</dbReference>
<proteinExistence type="inferred from homology"/>
<dbReference type="Pfam" id="PF01588">
    <property type="entry name" value="tRNA_bind"/>
    <property type="match status" value="1"/>
</dbReference>
<protein>
    <recommendedName>
        <fullName evidence="15">Phenylalanine--tRNA ligase beta subunit</fullName>
        <ecNumber evidence="15">6.1.1.20</ecNumber>
    </recommendedName>
    <alternativeName>
        <fullName evidence="15">Phenylalanyl-tRNA synthetase beta subunit</fullName>
        <shortName evidence="15">PheRS</shortName>
    </alternativeName>
</protein>
<dbReference type="CDD" id="cd00769">
    <property type="entry name" value="PheRS_beta_core"/>
    <property type="match status" value="1"/>
</dbReference>
<dbReference type="NCBIfam" id="TIGR00472">
    <property type="entry name" value="pheT_bact"/>
    <property type="match status" value="1"/>
</dbReference>
<feature type="domain" description="TRNA-binding" evidence="17">
    <location>
        <begin position="40"/>
        <end position="155"/>
    </location>
</feature>
<dbReference type="SMART" id="SM00874">
    <property type="entry name" value="B5"/>
    <property type="match status" value="1"/>
</dbReference>
<dbReference type="InterPro" id="IPR009061">
    <property type="entry name" value="DNA-bd_dom_put_sf"/>
</dbReference>
<feature type="binding site" evidence="15">
    <location>
        <position position="467"/>
    </location>
    <ligand>
        <name>Mg(2+)</name>
        <dbReference type="ChEBI" id="CHEBI:18420"/>
        <note>shared with alpha subunit</note>
    </ligand>
</feature>
<dbReference type="Pfam" id="PF03484">
    <property type="entry name" value="B5"/>
    <property type="match status" value="1"/>
</dbReference>
<comment type="cofactor">
    <cofactor evidence="15">
        <name>Mg(2+)</name>
        <dbReference type="ChEBI" id="CHEBI:18420"/>
    </cofactor>
    <text evidence="15">Binds 2 magnesium ions per tetramer.</text>
</comment>
<dbReference type="InterPro" id="IPR020825">
    <property type="entry name" value="Phe-tRNA_synthase-like_B3/B4"/>
</dbReference>
<keyword evidence="11 16" id="KW-0694">RNA-binding</keyword>
<evidence type="ECO:0000256" key="1">
    <source>
        <dbReference type="ARBA" id="ARBA00004496"/>
    </source>
</evidence>
<evidence type="ECO:0000256" key="11">
    <source>
        <dbReference type="ARBA" id="ARBA00022884"/>
    </source>
</evidence>
<dbReference type="Pfam" id="PF03483">
    <property type="entry name" value="B3_4"/>
    <property type="match status" value="1"/>
</dbReference>
<evidence type="ECO:0000256" key="3">
    <source>
        <dbReference type="ARBA" id="ARBA00011209"/>
    </source>
</evidence>
<dbReference type="PANTHER" id="PTHR10947">
    <property type="entry name" value="PHENYLALANYL-TRNA SYNTHETASE BETA CHAIN AND LEUCINE-RICH REPEAT-CONTAINING PROTEIN 47"/>
    <property type="match status" value="1"/>
</dbReference>
<name>A0ABT8GQC5_9BACL</name>
<evidence type="ECO:0000259" key="18">
    <source>
        <dbReference type="PROSITE" id="PS51447"/>
    </source>
</evidence>
<feature type="binding site" evidence="15">
    <location>
        <position position="470"/>
    </location>
    <ligand>
        <name>Mg(2+)</name>
        <dbReference type="ChEBI" id="CHEBI:18420"/>
        <note>shared with alpha subunit</note>
    </ligand>
</feature>
<dbReference type="SMART" id="SM00896">
    <property type="entry name" value="FDX-ACB"/>
    <property type="match status" value="1"/>
</dbReference>
<keyword evidence="7 15" id="KW-0479">Metal-binding</keyword>
<evidence type="ECO:0000256" key="4">
    <source>
        <dbReference type="ARBA" id="ARBA00022490"/>
    </source>
</evidence>
<dbReference type="SUPFAM" id="SSF55681">
    <property type="entry name" value="Class II aaRS and biotin synthetases"/>
    <property type="match status" value="1"/>
</dbReference>
<dbReference type="PANTHER" id="PTHR10947:SF0">
    <property type="entry name" value="PHENYLALANINE--TRNA LIGASE BETA SUBUNIT"/>
    <property type="match status" value="1"/>
</dbReference>
<dbReference type="InterPro" id="IPR036690">
    <property type="entry name" value="Fdx_antiC-bd_sf"/>
</dbReference>
<dbReference type="PROSITE" id="PS51447">
    <property type="entry name" value="FDX_ACB"/>
    <property type="match status" value="1"/>
</dbReference>
<evidence type="ECO:0000313" key="21">
    <source>
        <dbReference type="Proteomes" id="UP001172743"/>
    </source>
</evidence>
<feature type="binding site" evidence="15">
    <location>
        <position position="471"/>
    </location>
    <ligand>
        <name>Mg(2+)</name>
        <dbReference type="ChEBI" id="CHEBI:18420"/>
        <note>shared with alpha subunit</note>
    </ligand>
</feature>
<dbReference type="Gene3D" id="3.30.56.10">
    <property type="match status" value="2"/>
</dbReference>
<evidence type="ECO:0000256" key="7">
    <source>
        <dbReference type="ARBA" id="ARBA00022723"/>
    </source>
</evidence>
<dbReference type="InterPro" id="IPR033714">
    <property type="entry name" value="tRNA_bind_bactPheRS"/>
</dbReference>
<evidence type="ECO:0000256" key="5">
    <source>
        <dbReference type="ARBA" id="ARBA00022555"/>
    </source>
</evidence>
<feature type="domain" description="FDX-ACB" evidence="18">
    <location>
        <begin position="709"/>
        <end position="801"/>
    </location>
</feature>
<keyword evidence="6 15" id="KW-0436">Ligase</keyword>
<dbReference type="InterPro" id="IPR045864">
    <property type="entry name" value="aa-tRNA-synth_II/BPL/LPL"/>
</dbReference>
<evidence type="ECO:0000256" key="8">
    <source>
        <dbReference type="ARBA" id="ARBA00022741"/>
    </source>
</evidence>
<reference evidence="20" key="1">
    <citation type="submission" date="2023-07" db="EMBL/GenBank/DDBJ databases">
        <title>Ureibacillus sp. isolated from freshwater well.</title>
        <authorList>
            <person name="Kirdat K."/>
            <person name="Bhatt A."/>
            <person name="Teware R."/>
            <person name="Bhavsar Y."/>
            <person name="Yadav A."/>
        </authorList>
    </citation>
    <scope>NUCLEOTIDE SEQUENCE</scope>
    <source>
        <strain evidence="20">BA0131</strain>
    </source>
</reference>
<dbReference type="Proteomes" id="UP001172743">
    <property type="component" value="Unassembled WGS sequence"/>
</dbReference>
<keyword evidence="5 16" id="KW-0820">tRNA-binding</keyword>
<dbReference type="Pfam" id="PF17759">
    <property type="entry name" value="tRNA_synthFbeta"/>
    <property type="match status" value="1"/>
</dbReference>
<dbReference type="InterPro" id="IPR012340">
    <property type="entry name" value="NA-bd_OB-fold"/>
</dbReference>
<dbReference type="InterPro" id="IPR005147">
    <property type="entry name" value="tRNA_synthase_B5-dom"/>
</dbReference>
<dbReference type="PROSITE" id="PS50886">
    <property type="entry name" value="TRBD"/>
    <property type="match status" value="1"/>
</dbReference>
<dbReference type="SUPFAM" id="SSF54991">
    <property type="entry name" value="Anticodon-binding domain of PheRS"/>
    <property type="match status" value="1"/>
</dbReference>
<dbReference type="InterPro" id="IPR045060">
    <property type="entry name" value="Phe-tRNA-ligase_IIc_bsu"/>
</dbReference>
<feature type="binding site" evidence="15">
    <location>
        <position position="461"/>
    </location>
    <ligand>
        <name>Mg(2+)</name>
        <dbReference type="ChEBI" id="CHEBI:18420"/>
        <note>shared with alpha subunit</note>
    </ligand>
</feature>
<organism evidence="20 21">
    <name type="scientific">Ureibacillus aquaedulcis</name>
    <dbReference type="NCBI Taxonomy" id="3058421"/>
    <lineage>
        <taxon>Bacteria</taxon>
        <taxon>Bacillati</taxon>
        <taxon>Bacillota</taxon>
        <taxon>Bacilli</taxon>
        <taxon>Bacillales</taxon>
        <taxon>Caryophanaceae</taxon>
        <taxon>Ureibacillus</taxon>
    </lineage>
</organism>
<keyword evidence="9 15" id="KW-0067">ATP-binding</keyword>
<comment type="similarity">
    <text evidence="2 15">Belongs to the phenylalanyl-tRNA synthetase beta subunit family. Type 1 subfamily.</text>
</comment>
<dbReference type="CDD" id="cd02796">
    <property type="entry name" value="tRNA_bind_bactPheRS"/>
    <property type="match status" value="1"/>
</dbReference>
<feature type="domain" description="B5" evidence="19">
    <location>
        <begin position="408"/>
        <end position="483"/>
    </location>
</feature>